<keyword evidence="1 3" id="KW-0812">Transmembrane</keyword>
<keyword evidence="6" id="KW-1185">Reference proteome</keyword>
<dbReference type="Pfam" id="PF05227">
    <property type="entry name" value="CHASE3"/>
    <property type="match status" value="1"/>
</dbReference>
<evidence type="ECO:0000256" key="1">
    <source>
        <dbReference type="ARBA" id="ARBA00022692"/>
    </source>
</evidence>
<dbReference type="Pfam" id="PF00672">
    <property type="entry name" value="HAMP"/>
    <property type="match status" value="1"/>
</dbReference>
<feature type="domain" description="HAMP" evidence="4">
    <location>
        <begin position="206"/>
        <end position="258"/>
    </location>
</feature>
<sequence length="355" mass="37976">MSIRRVFSAIIVMIVLLFGVSAASAVVSSVVAGRVANDLNDRVFVAQRSSLALLRAYVNQETGQRGFLLTGDPEFLQPYTQGRVDAEQAQAQLRQAIDGDARATAALDAVTAAANAWQTAAAQPEIAARTAGPVPADQVESLALLGKGLFDTLRDESTRLQSATNDMAARQLHRVSSAQQIARIATYVSIGLLVVIVVTAFTLLPRLVNRPVTRLIGQIQAVSAGNYALEIERNGPVEIAAIADAVNQMRASILASIDHRVAAENALTLYDEHTRMAADLHDRTINRVFGLGLLLASAVSRHPGTRSTLEPLLTETDEIISELRTVIFDLSRADEPVADASASADPPASLDRDRQ</sequence>
<name>A0ABW6RTF6_9NOCA</name>
<dbReference type="InterPro" id="IPR007891">
    <property type="entry name" value="CHASE3"/>
</dbReference>
<dbReference type="PROSITE" id="PS50885">
    <property type="entry name" value="HAMP"/>
    <property type="match status" value="1"/>
</dbReference>
<keyword evidence="3" id="KW-0472">Membrane</keyword>
<dbReference type="InterPro" id="IPR003660">
    <property type="entry name" value="HAMP_dom"/>
</dbReference>
<evidence type="ECO:0000313" key="6">
    <source>
        <dbReference type="Proteomes" id="UP001601992"/>
    </source>
</evidence>
<dbReference type="EMBL" id="JBIAQY010000001">
    <property type="protein sequence ID" value="MFF3566525.1"/>
    <property type="molecule type" value="Genomic_DNA"/>
</dbReference>
<dbReference type="RefSeq" id="WP_157186445.1">
    <property type="nucleotide sequence ID" value="NZ_JBIAQY010000001.1"/>
</dbReference>
<evidence type="ECO:0000259" key="4">
    <source>
        <dbReference type="PROSITE" id="PS50885"/>
    </source>
</evidence>
<accession>A0ABW6RTF6</accession>
<protein>
    <submittedName>
        <fullName evidence="5">CHASE3 domain-containing protein</fullName>
    </submittedName>
</protein>
<organism evidence="5 6">
    <name type="scientific">Nocardia jiangxiensis</name>
    <dbReference type="NCBI Taxonomy" id="282685"/>
    <lineage>
        <taxon>Bacteria</taxon>
        <taxon>Bacillati</taxon>
        <taxon>Actinomycetota</taxon>
        <taxon>Actinomycetes</taxon>
        <taxon>Mycobacteriales</taxon>
        <taxon>Nocardiaceae</taxon>
        <taxon>Nocardia</taxon>
    </lineage>
</organism>
<dbReference type="Gene3D" id="6.10.340.10">
    <property type="match status" value="1"/>
</dbReference>
<evidence type="ECO:0000256" key="3">
    <source>
        <dbReference type="SAM" id="Phobius"/>
    </source>
</evidence>
<gene>
    <name evidence="5" type="ORF">ACFYXQ_01945</name>
</gene>
<proteinExistence type="predicted"/>
<reference evidence="5 6" key="1">
    <citation type="submission" date="2024-10" db="EMBL/GenBank/DDBJ databases">
        <title>The Natural Products Discovery Center: Release of the First 8490 Sequenced Strains for Exploring Actinobacteria Biosynthetic Diversity.</title>
        <authorList>
            <person name="Kalkreuter E."/>
            <person name="Kautsar S.A."/>
            <person name="Yang D."/>
            <person name="Bader C.D."/>
            <person name="Teijaro C.N."/>
            <person name="Fluegel L."/>
            <person name="Davis C.M."/>
            <person name="Simpson J.R."/>
            <person name="Lauterbach L."/>
            <person name="Steele A.D."/>
            <person name="Gui C."/>
            <person name="Meng S."/>
            <person name="Li G."/>
            <person name="Viehrig K."/>
            <person name="Ye F."/>
            <person name="Su P."/>
            <person name="Kiefer A.F."/>
            <person name="Nichols A."/>
            <person name="Cepeda A.J."/>
            <person name="Yan W."/>
            <person name="Fan B."/>
            <person name="Jiang Y."/>
            <person name="Adhikari A."/>
            <person name="Zheng C.-J."/>
            <person name="Schuster L."/>
            <person name="Cowan T.M."/>
            <person name="Smanski M.J."/>
            <person name="Chevrette M.G."/>
            <person name="De Carvalho L.P.S."/>
            <person name="Shen B."/>
        </authorList>
    </citation>
    <scope>NUCLEOTIDE SEQUENCE [LARGE SCALE GENOMIC DNA]</scope>
    <source>
        <strain evidence="5 6">NPDC002593</strain>
    </source>
</reference>
<keyword evidence="2 3" id="KW-1133">Transmembrane helix</keyword>
<dbReference type="SUPFAM" id="SSF158472">
    <property type="entry name" value="HAMP domain-like"/>
    <property type="match status" value="1"/>
</dbReference>
<comment type="caution">
    <text evidence="5">The sequence shown here is derived from an EMBL/GenBank/DDBJ whole genome shotgun (WGS) entry which is preliminary data.</text>
</comment>
<dbReference type="SMART" id="SM00304">
    <property type="entry name" value="HAMP"/>
    <property type="match status" value="1"/>
</dbReference>
<evidence type="ECO:0000313" key="5">
    <source>
        <dbReference type="EMBL" id="MFF3566525.1"/>
    </source>
</evidence>
<feature type="transmembrane region" description="Helical" evidence="3">
    <location>
        <begin position="184"/>
        <end position="204"/>
    </location>
</feature>
<dbReference type="CDD" id="cd06225">
    <property type="entry name" value="HAMP"/>
    <property type="match status" value="1"/>
</dbReference>
<evidence type="ECO:0000256" key="2">
    <source>
        <dbReference type="ARBA" id="ARBA00022989"/>
    </source>
</evidence>
<dbReference type="Proteomes" id="UP001601992">
    <property type="component" value="Unassembled WGS sequence"/>
</dbReference>